<keyword evidence="3" id="KW-1185">Reference proteome</keyword>
<gene>
    <name evidence="2" type="ORF">DFR87_03155</name>
</gene>
<dbReference type="KEGG" id="mhk:DFR87_03155"/>
<feature type="domain" description="DUF5751" evidence="1">
    <location>
        <begin position="17"/>
        <end position="132"/>
    </location>
</feature>
<dbReference type="Proteomes" id="UP000247586">
    <property type="component" value="Chromosome"/>
</dbReference>
<dbReference type="OrthoDB" id="38717at2157"/>
<reference evidence="3" key="3">
    <citation type="submission" date="2020-03" db="EMBL/GenBank/DDBJ databases">
        <title>Sequencing and Assembly of Multiple Reported Metal-Biooxidizing Members of the Extremely Thermoacidophilic Archaeal Family Sulfolobaceae.</title>
        <authorList>
            <person name="Counts J.A."/>
            <person name="Kelly R.M."/>
        </authorList>
    </citation>
    <scope>NUCLEOTIDE SEQUENCE [LARGE SCALE GENOMIC DNA]</scope>
    <source>
        <strain evidence="3">HO1-1</strain>
    </source>
</reference>
<evidence type="ECO:0000313" key="3">
    <source>
        <dbReference type="Proteomes" id="UP000247586"/>
    </source>
</evidence>
<dbReference type="Gene3D" id="3.40.50.11100">
    <property type="match status" value="1"/>
</dbReference>
<reference evidence="3" key="2">
    <citation type="submission" date="2020-03" db="EMBL/GenBank/DDBJ databases">
        <title>Complete Genome Sequences of Extremely Thermoacidophilic, Metal-Mobilizing Type-Strain Members of the Archaeal Family Sulfolobaceae: Acidianus brierleyi DSM-1651T, Acidianus sulfidivorans DSM-18786T, Metallosphaera hakonensis DSM-7519T, and Metallosphaera prunae DSM-10039T.</title>
        <authorList>
            <person name="Counts J.A."/>
            <person name="Kelly R.M."/>
        </authorList>
    </citation>
    <scope>NUCLEOTIDE SEQUENCE [LARGE SCALE GENOMIC DNA]</scope>
    <source>
        <strain evidence="3">HO1-1</strain>
    </source>
</reference>
<accession>A0A2U9IS63</accession>
<dbReference type="GeneID" id="36834307"/>
<dbReference type="STRING" id="1293036.GCA_001315825_01627"/>
<organism evidence="2 3">
    <name type="scientific">Metallosphaera hakonensis JCM 8857 = DSM 7519</name>
    <dbReference type="NCBI Taxonomy" id="1293036"/>
    <lineage>
        <taxon>Archaea</taxon>
        <taxon>Thermoproteota</taxon>
        <taxon>Thermoprotei</taxon>
        <taxon>Sulfolobales</taxon>
        <taxon>Sulfolobaceae</taxon>
        <taxon>Metallosphaera</taxon>
    </lineage>
</organism>
<evidence type="ECO:0000259" key="1">
    <source>
        <dbReference type="Pfam" id="PF19025"/>
    </source>
</evidence>
<dbReference type="Pfam" id="PF19025">
    <property type="entry name" value="DUF5751"/>
    <property type="match status" value="1"/>
</dbReference>
<protein>
    <recommendedName>
        <fullName evidence="1">DUF5751 domain-containing protein</fullName>
    </recommendedName>
</protein>
<dbReference type="RefSeq" id="WP_110368893.1">
    <property type="nucleotide sequence ID" value="NZ_CP029287.2"/>
</dbReference>
<reference evidence="2 3" key="1">
    <citation type="submission" date="2018-05" db="EMBL/GenBank/DDBJ databases">
        <title>Complete Genome Sequences of Extremely Thermoacidophilic, Metal-Mobilizing Type-Strain Members of the Archaeal Family Sulfolobaceae: Acidianus brierleyi DSM-1651T, Acidianus sulfidivorans DSM-18786T, Metallosphaera hakonensis DSM-7519T, and Metallosphaera prunae DSM-10039T.</title>
        <authorList>
            <person name="Counts J.A."/>
            <person name="Kelly R.M."/>
        </authorList>
    </citation>
    <scope>NUCLEOTIDE SEQUENCE [LARGE SCALE GENOMIC DNA]</scope>
    <source>
        <strain evidence="2 3">HO1-1</strain>
    </source>
</reference>
<dbReference type="EMBL" id="CP029287">
    <property type="protein sequence ID" value="AWR98856.1"/>
    <property type="molecule type" value="Genomic_DNA"/>
</dbReference>
<name>A0A2U9IS63_9CREN</name>
<sequence length="132" mass="15077">MDVESKSVDLRNKSLFVLVQVREDTLTEIFRKIMKDARTLGFRKIFINVVSQLPHWQVLANAREAILDNIDLGLVVYTWRPDETKKILEKVTELGADGIMTYCDEESKFAMSKLMGNLPSSIKIGIVKDNCK</sequence>
<dbReference type="AlphaFoldDB" id="A0A2U9IS63"/>
<evidence type="ECO:0000313" key="2">
    <source>
        <dbReference type="EMBL" id="AWR98856.1"/>
    </source>
</evidence>
<dbReference type="InterPro" id="IPR043963">
    <property type="entry name" value="DUF5751"/>
</dbReference>
<proteinExistence type="predicted"/>